<dbReference type="SUPFAM" id="SSF46785">
    <property type="entry name" value="Winged helix' DNA-binding domain"/>
    <property type="match status" value="1"/>
</dbReference>
<gene>
    <name evidence="1" type="ORF">AVR91_0201545</name>
</gene>
<dbReference type="OrthoDB" id="3808065at2"/>
<dbReference type="InterPro" id="IPR011991">
    <property type="entry name" value="ArsR-like_HTH"/>
</dbReference>
<dbReference type="EMBL" id="LQMT02000003">
    <property type="protein sequence ID" value="ONF74875.1"/>
    <property type="molecule type" value="Genomic_DNA"/>
</dbReference>
<dbReference type="RefSeq" id="WP_063271774.1">
    <property type="nucleotide sequence ID" value="NZ_LQMT02000003.1"/>
</dbReference>
<sequence>MTLRMIFDRKDLQGIRIAEAPDPLWELVLGSHQLREDRPSAWRQRVQLNLRQNEEAARSLKTLFTLVPPKGNFPDFLTPPTTAGSFESGLEAVACTPRGRLCADLRTVFTGTAPTWVKRLADGDRDEVHGVVGALRDAYDLVIAPFWHSMRETVAADRARRVRTLATEGAGAMMRGIPGVRGWDGEVLEIAYPRQRTVHLGGRGLTLIPSRFCANTPVTFIDPALPPVLLYPASVTNARPVDVSPELVALLGRTRAESLGALRVPRTTSKLASCLGTSIGTASKQAAVLREAGLVTSARQGSAILHHLTRLGTALLAGELDEGTVP</sequence>
<dbReference type="AlphaFoldDB" id="A0A1W2M3Y9"/>
<dbReference type="Proteomes" id="UP000076660">
    <property type="component" value="Unassembled WGS sequence"/>
</dbReference>
<dbReference type="InterPro" id="IPR036388">
    <property type="entry name" value="WH-like_DNA-bd_sf"/>
</dbReference>
<dbReference type="PANTHER" id="PTHR43132:SF8">
    <property type="entry name" value="HTH-TYPE TRANSCRIPTIONAL REGULATOR KMTR"/>
    <property type="match status" value="1"/>
</dbReference>
<accession>A0A1W2M3Y9</accession>
<dbReference type="InterPro" id="IPR051011">
    <property type="entry name" value="Metal_resp_trans_reg"/>
</dbReference>
<evidence type="ECO:0000313" key="2">
    <source>
        <dbReference type="Proteomes" id="UP000076660"/>
    </source>
</evidence>
<dbReference type="InterPro" id="IPR036390">
    <property type="entry name" value="WH_DNA-bd_sf"/>
</dbReference>
<dbReference type="Gene3D" id="1.10.10.10">
    <property type="entry name" value="Winged helix-like DNA-binding domain superfamily/Winged helix DNA-binding domain"/>
    <property type="match status" value="1"/>
</dbReference>
<dbReference type="CDD" id="cd00090">
    <property type="entry name" value="HTH_ARSR"/>
    <property type="match status" value="1"/>
</dbReference>
<protein>
    <recommendedName>
        <fullName evidence="3">ArsR family transcriptional regulator</fullName>
    </recommendedName>
</protein>
<evidence type="ECO:0000313" key="1">
    <source>
        <dbReference type="EMBL" id="ONF74875.1"/>
    </source>
</evidence>
<reference evidence="1 2" key="1">
    <citation type="submission" date="2016-12" db="EMBL/GenBank/DDBJ databases">
        <title>Amycolatopsis keratiniphila subsp. keratiniphila genome sequencing and assembly.</title>
        <authorList>
            <person name="Mayilraj S."/>
            <person name="Kaur N."/>
        </authorList>
    </citation>
    <scope>NUCLEOTIDE SEQUENCE [LARGE SCALE GENOMIC DNA]</scope>
    <source>
        <strain evidence="1 2">DSM 44409</strain>
    </source>
</reference>
<name>A0A1W2M3Y9_9PSEU</name>
<comment type="caution">
    <text evidence="1">The sequence shown here is derived from an EMBL/GenBank/DDBJ whole genome shotgun (WGS) entry which is preliminary data.</text>
</comment>
<dbReference type="PANTHER" id="PTHR43132">
    <property type="entry name" value="ARSENICAL RESISTANCE OPERON REPRESSOR ARSR-RELATED"/>
    <property type="match status" value="1"/>
</dbReference>
<organism evidence="1 2">
    <name type="scientific">Amycolatopsis keratiniphila subsp. keratiniphila</name>
    <dbReference type="NCBI Taxonomy" id="227715"/>
    <lineage>
        <taxon>Bacteria</taxon>
        <taxon>Bacillati</taxon>
        <taxon>Actinomycetota</taxon>
        <taxon>Actinomycetes</taxon>
        <taxon>Pseudonocardiales</taxon>
        <taxon>Pseudonocardiaceae</taxon>
        <taxon>Amycolatopsis</taxon>
        <taxon>Amycolatopsis japonica group</taxon>
    </lineage>
</organism>
<proteinExistence type="predicted"/>
<evidence type="ECO:0008006" key="3">
    <source>
        <dbReference type="Google" id="ProtNLM"/>
    </source>
</evidence>